<protein>
    <recommendedName>
        <fullName evidence="3">Adenylate kinase</fullName>
    </recommendedName>
</protein>
<dbReference type="SUPFAM" id="SSF56112">
    <property type="entry name" value="Protein kinase-like (PK-like)"/>
    <property type="match status" value="1"/>
</dbReference>
<evidence type="ECO:0000313" key="2">
    <source>
        <dbReference type="Proteomes" id="UP000501849"/>
    </source>
</evidence>
<dbReference type="PANTHER" id="PTHR43883:SF1">
    <property type="entry name" value="GLUCONOKINASE"/>
    <property type="match status" value="1"/>
</dbReference>
<evidence type="ECO:0000313" key="1">
    <source>
        <dbReference type="EMBL" id="QIV81007.1"/>
    </source>
</evidence>
<dbReference type="AlphaFoldDB" id="A0A6H0S4P6"/>
<dbReference type="PANTHER" id="PTHR43883">
    <property type="entry name" value="SLR0207 PROTEIN"/>
    <property type="match status" value="1"/>
</dbReference>
<accession>A0A6H0S4P6</accession>
<name>A0A6H0S4P6_9MYCO</name>
<gene>
    <name evidence="1" type="ORF">EXE63_09020</name>
</gene>
<organism evidence="1 2">
    <name type="scientific">Mycolicibacterium frederiksbergense</name>
    <dbReference type="NCBI Taxonomy" id="117567"/>
    <lineage>
        <taxon>Bacteria</taxon>
        <taxon>Bacillati</taxon>
        <taxon>Actinomycetota</taxon>
        <taxon>Actinomycetes</taxon>
        <taxon>Mycobacteriales</taxon>
        <taxon>Mycobacteriaceae</taxon>
        <taxon>Mycolicibacterium</taxon>
    </lineage>
</organism>
<reference evidence="1 2" key="1">
    <citation type="submission" date="2019-04" db="EMBL/GenBank/DDBJ databases">
        <title>Draft, Whole-Genome Sequence of the Anthracene-degrading Mycobacterium frederiksbergense LB501T, Isolated from a Polycyclic Aromatic Hydrocarbon (PAH)-Contaminated Soil.</title>
        <authorList>
            <person name="Augelletti F."/>
        </authorList>
    </citation>
    <scope>NUCLEOTIDE SEQUENCE [LARGE SCALE GENOMIC DNA]</scope>
    <source>
        <strain evidence="1 2">LB 501T</strain>
    </source>
</reference>
<dbReference type="InterPro" id="IPR011009">
    <property type="entry name" value="Kinase-like_dom_sf"/>
</dbReference>
<dbReference type="InterPro" id="IPR027417">
    <property type="entry name" value="P-loop_NTPase"/>
</dbReference>
<dbReference type="Proteomes" id="UP000501849">
    <property type="component" value="Chromosome"/>
</dbReference>
<dbReference type="KEGG" id="mfre:EXE63_09020"/>
<dbReference type="InterPro" id="IPR052732">
    <property type="entry name" value="Cell-binding_unc_protein"/>
</dbReference>
<proteinExistence type="predicted"/>
<dbReference type="SUPFAM" id="SSF52540">
    <property type="entry name" value="P-loop containing nucleoside triphosphate hydrolases"/>
    <property type="match status" value="1"/>
</dbReference>
<dbReference type="Gene3D" id="3.40.50.300">
    <property type="entry name" value="P-loop containing nucleotide triphosphate hydrolases"/>
    <property type="match status" value="1"/>
</dbReference>
<evidence type="ECO:0008006" key="3">
    <source>
        <dbReference type="Google" id="ProtNLM"/>
    </source>
</evidence>
<dbReference type="EMBL" id="CP038799">
    <property type="protein sequence ID" value="QIV81007.1"/>
    <property type="molecule type" value="Genomic_DNA"/>
</dbReference>
<keyword evidence="2" id="KW-1185">Reference proteome</keyword>
<dbReference type="Pfam" id="PF13671">
    <property type="entry name" value="AAA_33"/>
    <property type="match status" value="1"/>
</dbReference>
<sequence length="498" mass="54790">MVGMDAAPDRLAETLESVGAAEIRETHTGLVVLIGDRAYKVKKPVVTDFLDFSAPEDRERVCRREVSLNRRLAPASYLGVAHLVGLSDGPGEPVIVMRRHPDSRCLARLVTESSSVETELEQIATLLARFHRTAERNHLIDTCATVDAVTARWRENLAELRSYAPDILPIDGVAELERLFAAFVSSRRALFGRRIEEHRIVDGHGDLMAADIYCLPEGPALLDCLEFDDHLRYVDGIDDAAFLAMDLEFLGHKDLGAYFLDQYVRRADDQAPPALVHFYISYRAVVRAKVDCIRVLQGHTEARDDARRHLCIALEHLRMGTVRLIIIGGGPGTGKSTLSRSLAADIGAQVISTDDTRRELQQDGRISGSAGTLRAGLYTPENVDLVYDEVCRRAQRLLAGGQTVILDGTWRDPRHRRSAHAIAGDLSVPVIEFVCRTALDDAKARIATRADTSSDATVEMAAPLAPDLDDWAGAHRVDTSRPLHVSTAEARQICCTGI</sequence>